<dbReference type="InterPro" id="IPR019786">
    <property type="entry name" value="Zinc_finger_PHD-type_CS"/>
</dbReference>
<dbReference type="SUPFAM" id="SSF56672">
    <property type="entry name" value="DNA/RNA polymerases"/>
    <property type="match status" value="1"/>
</dbReference>
<dbReference type="InterPro" id="IPR036397">
    <property type="entry name" value="RNaseH_sf"/>
</dbReference>
<dbReference type="InterPro" id="IPR001965">
    <property type="entry name" value="Znf_PHD"/>
</dbReference>
<evidence type="ECO:0000259" key="12">
    <source>
        <dbReference type="PROSITE" id="PS50016"/>
    </source>
</evidence>
<dbReference type="InterPro" id="IPR019787">
    <property type="entry name" value="Znf_PHD-finger"/>
</dbReference>
<keyword evidence="3" id="KW-0540">Nuclease</keyword>
<dbReference type="InterPro" id="IPR050951">
    <property type="entry name" value="Retrovirus_Pol_polyprotein"/>
</dbReference>
<dbReference type="Gene3D" id="3.30.40.10">
    <property type="entry name" value="Zinc/RING finger domain, C3HC4 (zinc finger)"/>
    <property type="match status" value="1"/>
</dbReference>
<dbReference type="InterPro" id="IPR013083">
    <property type="entry name" value="Znf_RING/FYVE/PHD"/>
</dbReference>
<keyword evidence="6 10" id="KW-0863">Zinc-finger</keyword>
<dbReference type="GO" id="GO:0008270">
    <property type="term" value="F:zinc ion binding"/>
    <property type="evidence" value="ECO:0007669"/>
    <property type="project" value="UniProtKB-KW"/>
</dbReference>
<evidence type="ECO:0000313" key="14">
    <source>
        <dbReference type="EMBL" id="KAK3234316.1"/>
    </source>
</evidence>
<dbReference type="Gene3D" id="3.30.420.10">
    <property type="entry name" value="Ribonuclease H-like superfamily/Ribonuclease H"/>
    <property type="match status" value="1"/>
</dbReference>
<sequence length="1705" mass="189056">MPFGSTNSTAKFGRVLEHELQGLKCVKVYCDDISITSPTAAQHITDVQEVLQRLKAAGLRGHPGKSVFAAVGVEFLGFLLRPGRMEPHSAKVAAIKSLPTTKDVKGVRAVLGFMNFYRVMAARVGKLDYSTLAYPLNALLRKDDNGDAINVAKVWGKEHDDALSALKLRLTEPGAVIHAYDPTRPLYLMTDWSGMGVSAILGQRTEEGHEVIVAATSRTLTSSERRYSSFYGEALAVVYGVRSFRHYLHGVHFTIITDHQPLTWLKNSNTLTGMHIRWQVSLQEFDYDVEHRSGAAHQNADALSRYPRETDLDPTGASMDPVDRALPFSGATTFACLCARYPSPSIVEQPDGSLALATLQMEQRAAHRLDDPCTAADLATANLGEAWSYHTDLEDHEEGRSRRLWAAVARWVREAFQPESPAPAAELPHLNATKHAGRFCSINTSTIPRGAMQDACAKGLLLVELCGGICAGLEALLKTGAKVNKYVYCDKDPVSRATAAYRLQQLQLRFPELLPEHACTNAFCTISQDIKAVTPHELQTIAQAGMPIMVMAGTECQDLSAAGSLQGLQGRHSAILYDVVNLIGTLQEAAPTRLMYMIECVAAQHNFASREVRETMHPLMCAMIGNPVTCDAAQLGARARRLRNYWHNLAPTHATQHVLDLVPRDPARTVGDILDAGRRERPAGNGLSSGQFKCNHPGEPMRAWPTIMSFPNSYRFRDGNQGEVLDVATDTWTAPTVNERERAMGFETDTTAAPGVSQAQRMAMIGRAFDVRAVSRLLAVTNLVNTFQTGSNQHPSTDSSTHASYALTHAESMDPHDHSTYDADGAHDTCWKATDHLRDSLQTLLSLSTSRAQEIARHYGREHDDPLVQLAVTQPPVEPPWRHPRAWDTKAHRRPPHVAPQPPPSHTTVAARNPQAGGGLQNFIHKQPREPPLEEGYAANPHANANARSLVAAISSQDTSEPTTDTDMLTVLAGGHLEDPDAHAAAATRGRHYLIENDVLYRLLPNGQKRPVPEVAARNDIAKHMHERNGHFGQRRTRAMVQDAFYWPQMRKTCDDAVRMCEACARYKANFDKVNPTLNPLEIKGMYYRFSADLAKMPRKAKSEHKYVMVVVEHFTKYVCLIPLYSKTPEETSAAFALHVIARFGCPAEVLTDNGGEWGTEFAKLLQDNMIDHRTTAPGHPQTNGLSERIVQVTKAALTKACEQAGSLDRWYDYLPWIMLGYNASPHESTNMSPYELVYAQRPTLPPSIKQRISTPLDTAQNPDALAAEYWMRAEFVKRAAVMAGSNLQIAQHRQTERYAQVRSGKYQPKQLNFKHCTDIAICHYPDIDPTITFNLDDNEDARCQVCHSVARPASMLLCDDCNQGYHLACLQPKLTRVPKEEFWYCPRCLGQLPDDDLTPEYLTAYEERGKQLDGRRALKVIEGSTYEGTVEWLGAAERPYAFRLMYDDGDRETFTLAELQQLLLPEGASEVQKREAAARQANAQQEHLTMCATWSHHTNNNTTNTHVDNATPEHWNLATYEGVRTATATLMPGPWTPQHITKLAHYVSRQQNTLEEYVQAGCPGADTMPQHPFTPTISARLSAQQWGTQIVATTPNETRQHAVSGRIRLDTIFTVETGAHYAKTPATPGLVITAAAKKAIRQLRKEGFEGTVAKNVLSSVLGAKDARFTAGEKHADLIWLHLVEAIEKHFVNEIDYFVDFVSAH</sequence>
<protein>
    <submittedName>
        <fullName evidence="14">Uncharacterized protein</fullName>
    </submittedName>
</protein>
<dbReference type="PROSITE" id="PS01359">
    <property type="entry name" value="ZF_PHD_1"/>
    <property type="match status" value="1"/>
</dbReference>
<dbReference type="PROSITE" id="PS50994">
    <property type="entry name" value="INTEGRASE"/>
    <property type="match status" value="1"/>
</dbReference>
<gene>
    <name evidence="14" type="ORF">CYMTET_55417</name>
</gene>
<evidence type="ECO:0000256" key="10">
    <source>
        <dbReference type="PROSITE-ProRule" id="PRU00146"/>
    </source>
</evidence>
<dbReference type="GO" id="GO:0016787">
    <property type="term" value="F:hydrolase activity"/>
    <property type="evidence" value="ECO:0007669"/>
    <property type="project" value="UniProtKB-KW"/>
</dbReference>
<dbReference type="GO" id="GO:0003964">
    <property type="term" value="F:RNA-directed DNA polymerase activity"/>
    <property type="evidence" value="ECO:0007669"/>
    <property type="project" value="UniProtKB-KW"/>
</dbReference>
<dbReference type="CDD" id="cd09274">
    <property type="entry name" value="RNase_HI_RT_Ty3"/>
    <property type="match status" value="1"/>
</dbReference>
<evidence type="ECO:0000256" key="2">
    <source>
        <dbReference type="ARBA" id="ARBA00022695"/>
    </source>
</evidence>
<accession>A0AAE0BDD0</accession>
<dbReference type="Proteomes" id="UP001190700">
    <property type="component" value="Unassembled WGS sequence"/>
</dbReference>
<evidence type="ECO:0000256" key="11">
    <source>
        <dbReference type="SAM" id="MobiDB-lite"/>
    </source>
</evidence>
<dbReference type="Pfam" id="PF17917">
    <property type="entry name" value="RT_RNaseH"/>
    <property type="match status" value="1"/>
</dbReference>
<dbReference type="Gene3D" id="3.40.50.150">
    <property type="entry name" value="Vaccinia Virus protein VP39"/>
    <property type="match status" value="1"/>
</dbReference>
<dbReference type="InterPro" id="IPR029063">
    <property type="entry name" value="SAM-dependent_MTases_sf"/>
</dbReference>
<evidence type="ECO:0000259" key="13">
    <source>
        <dbReference type="PROSITE" id="PS50994"/>
    </source>
</evidence>
<evidence type="ECO:0000256" key="1">
    <source>
        <dbReference type="ARBA" id="ARBA00022679"/>
    </source>
</evidence>
<dbReference type="SUPFAM" id="SSF53098">
    <property type="entry name" value="Ribonuclease H-like"/>
    <property type="match status" value="1"/>
</dbReference>
<dbReference type="Gene3D" id="3.30.70.270">
    <property type="match status" value="2"/>
</dbReference>
<comment type="caution">
    <text evidence="14">The sequence shown here is derived from an EMBL/GenBank/DDBJ whole genome shotgun (WGS) entry which is preliminary data.</text>
</comment>
<dbReference type="InterPro" id="IPR001584">
    <property type="entry name" value="Integrase_cat-core"/>
</dbReference>
<feature type="domain" description="Integrase catalytic" evidence="13">
    <location>
        <begin position="1076"/>
        <end position="1242"/>
    </location>
</feature>
<keyword evidence="8" id="KW-0862">Zinc</keyword>
<keyword evidence="4" id="KW-0479">Metal-binding</keyword>
<evidence type="ECO:0000256" key="8">
    <source>
        <dbReference type="ARBA" id="ARBA00022833"/>
    </source>
</evidence>
<dbReference type="Pfam" id="PF00665">
    <property type="entry name" value="rve"/>
    <property type="match status" value="1"/>
</dbReference>
<proteinExistence type="predicted"/>
<evidence type="ECO:0000256" key="7">
    <source>
        <dbReference type="ARBA" id="ARBA00022801"/>
    </source>
</evidence>
<dbReference type="InterPro" id="IPR043128">
    <property type="entry name" value="Rev_trsase/Diguanyl_cyclase"/>
</dbReference>
<dbReference type="PANTHER" id="PTHR37984:SF5">
    <property type="entry name" value="PROTEIN NYNRIN-LIKE"/>
    <property type="match status" value="1"/>
</dbReference>
<dbReference type="PANTHER" id="PTHR37984">
    <property type="entry name" value="PROTEIN CBG26694"/>
    <property type="match status" value="1"/>
</dbReference>
<evidence type="ECO:0000256" key="4">
    <source>
        <dbReference type="ARBA" id="ARBA00022723"/>
    </source>
</evidence>
<dbReference type="InterPro" id="IPR000477">
    <property type="entry name" value="RT_dom"/>
</dbReference>
<name>A0AAE0BDD0_9CHLO</name>
<dbReference type="GO" id="GO:0004519">
    <property type="term" value="F:endonuclease activity"/>
    <property type="evidence" value="ECO:0007669"/>
    <property type="project" value="UniProtKB-KW"/>
</dbReference>
<dbReference type="GO" id="GO:0003676">
    <property type="term" value="F:nucleic acid binding"/>
    <property type="evidence" value="ECO:0007669"/>
    <property type="project" value="InterPro"/>
</dbReference>
<keyword evidence="1" id="KW-0808">Transferase</keyword>
<dbReference type="EMBL" id="LGRX02035512">
    <property type="protein sequence ID" value="KAK3234316.1"/>
    <property type="molecule type" value="Genomic_DNA"/>
</dbReference>
<feature type="domain" description="PHD-type" evidence="12">
    <location>
        <begin position="1341"/>
        <end position="1392"/>
    </location>
</feature>
<keyword evidence="15" id="KW-1185">Reference proteome</keyword>
<dbReference type="InterPro" id="IPR043502">
    <property type="entry name" value="DNA/RNA_pol_sf"/>
</dbReference>
<keyword evidence="5" id="KW-0255">Endonuclease</keyword>
<dbReference type="InterPro" id="IPR012337">
    <property type="entry name" value="RNaseH-like_sf"/>
</dbReference>
<keyword evidence="7" id="KW-0378">Hydrolase</keyword>
<keyword evidence="9" id="KW-0695">RNA-directed DNA polymerase</keyword>
<dbReference type="Pfam" id="PF00078">
    <property type="entry name" value="RVT_1"/>
    <property type="match status" value="1"/>
</dbReference>
<feature type="region of interest" description="Disordered" evidence="11">
    <location>
        <begin position="875"/>
        <end position="939"/>
    </location>
</feature>
<dbReference type="CDD" id="cd15543">
    <property type="entry name" value="PHD_RSF1"/>
    <property type="match status" value="1"/>
</dbReference>
<dbReference type="SUPFAM" id="SSF53335">
    <property type="entry name" value="S-adenosyl-L-methionine-dependent methyltransferases"/>
    <property type="match status" value="1"/>
</dbReference>
<keyword evidence="2" id="KW-0548">Nucleotidyltransferase</keyword>
<reference evidence="14 15" key="1">
    <citation type="journal article" date="2015" name="Genome Biol. Evol.">
        <title>Comparative Genomics of a Bacterivorous Green Alga Reveals Evolutionary Causalities and Consequences of Phago-Mixotrophic Mode of Nutrition.</title>
        <authorList>
            <person name="Burns J.A."/>
            <person name="Paasch A."/>
            <person name="Narechania A."/>
            <person name="Kim E."/>
        </authorList>
    </citation>
    <scope>NUCLEOTIDE SEQUENCE [LARGE SCALE GENOMIC DNA]</scope>
    <source>
        <strain evidence="14 15">PLY_AMNH</strain>
    </source>
</reference>
<dbReference type="InterPro" id="IPR041588">
    <property type="entry name" value="Integrase_H2C2"/>
</dbReference>
<evidence type="ECO:0000256" key="3">
    <source>
        <dbReference type="ARBA" id="ARBA00022722"/>
    </source>
</evidence>
<dbReference type="SUPFAM" id="SSF57903">
    <property type="entry name" value="FYVE/PHD zinc finger"/>
    <property type="match status" value="1"/>
</dbReference>
<dbReference type="SMART" id="SM00249">
    <property type="entry name" value="PHD"/>
    <property type="match status" value="1"/>
</dbReference>
<evidence type="ECO:0000256" key="6">
    <source>
        <dbReference type="ARBA" id="ARBA00022771"/>
    </source>
</evidence>
<evidence type="ECO:0000256" key="9">
    <source>
        <dbReference type="ARBA" id="ARBA00022918"/>
    </source>
</evidence>
<dbReference type="InterPro" id="IPR041373">
    <property type="entry name" value="RT_RNaseH"/>
</dbReference>
<dbReference type="GO" id="GO:0015074">
    <property type="term" value="P:DNA integration"/>
    <property type="evidence" value="ECO:0007669"/>
    <property type="project" value="InterPro"/>
</dbReference>
<evidence type="ECO:0000256" key="5">
    <source>
        <dbReference type="ARBA" id="ARBA00022759"/>
    </source>
</evidence>
<dbReference type="Pfam" id="PF00628">
    <property type="entry name" value="PHD"/>
    <property type="match status" value="1"/>
</dbReference>
<dbReference type="Pfam" id="PF17921">
    <property type="entry name" value="Integrase_H2C2"/>
    <property type="match status" value="1"/>
</dbReference>
<dbReference type="InterPro" id="IPR011011">
    <property type="entry name" value="Znf_FYVE_PHD"/>
</dbReference>
<dbReference type="Gene3D" id="1.10.340.70">
    <property type="match status" value="1"/>
</dbReference>
<organism evidence="14 15">
    <name type="scientific">Cymbomonas tetramitiformis</name>
    <dbReference type="NCBI Taxonomy" id="36881"/>
    <lineage>
        <taxon>Eukaryota</taxon>
        <taxon>Viridiplantae</taxon>
        <taxon>Chlorophyta</taxon>
        <taxon>Pyramimonadophyceae</taxon>
        <taxon>Pyramimonadales</taxon>
        <taxon>Pyramimonadaceae</taxon>
        <taxon>Cymbomonas</taxon>
    </lineage>
</organism>
<evidence type="ECO:0000313" key="15">
    <source>
        <dbReference type="Proteomes" id="UP001190700"/>
    </source>
</evidence>
<dbReference type="PROSITE" id="PS50016">
    <property type="entry name" value="ZF_PHD_2"/>
    <property type="match status" value="1"/>
</dbReference>